<sequence>MITEESASASGLFNNLVAQGVEVLPIVIYVWDEYKVLYEHLEKSCQPHGAIVTGTPGIGKSVFNVYALVRRLSAQKPTIFVANSRQPYIFNEGGVYNYSTKVNPLAIKGSQVWCLHDSPLNPEESGAQPDPYFWKFFLVLTVSPDWGRYSVLEKEKRISCWYMNPWSREELRIYFQHLGKPFDKTLFHVFGAVIRHYIDANDASQATNMSSFKMLINEALAEMCDVSRCEKIMHQDDNPTLISHKLFTLRRDEDSKYTCSYGFSSNWVREQFRINLRMLEHDECRSLFRVLGRSGTVGGDIFEDVAKEYLSGTLPNFQTGVGAVLPMSGPGPHWPLTRPGPTLRSGSSGCVMLDPDLKGRVKGQGFEIFSGPGLTWFGPGRPSCCGFNVPASPTNPLFDAIVFEREGPDMILWVFQITVSPERSKGSNQGYQILEEFQKQSQEVIGSGGVVTLRYVLVQLTAKYEAATVYWEFPQDLVEKDPKPPKRKRDPQNTSTPKKHKFIPGDVFVQCLHV</sequence>
<organism evidence="2 3">
    <name type="scientific">Dendrothele bispora (strain CBS 962.96)</name>
    <dbReference type="NCBI Taxonomy" id="1314807"/>
    <lineage>
        <taxon>Eukaryota</taxon>
        <taxon>Fungi</taxon>
        <taxon>Dikarya</taxon>
        <taxon>Basidiomycota</taxon>
        <taxon>Agaricomycotina</taxon>
        <taxon>Agaricomycetes</taxon>
        <taxon>Agaricomycetidae</taxon>
        <taxon>Agaricales</taxon>
        <taxon>Agaricales incertae sedis</taxon>
        <taxon>Dendrothele</taxon>
    </lineage>
</organism>
<reference evidence="2 3" key="1">
    <citation type="journal article" date="2019" name="Nat. Ecol. Evol.">
        <title>Megaphylogeny resolves global patterns of mushroom evolution.</title>
        <authorList>
            <person name="Varga T."/>
            <person name="Krizsan K."/>
            <person name="Foldi C."/>
            <person name="Dima B."/>
            <person name="Sanchez-Garcia M."/>
            <person name="Sanchez-Ramirez S."/>
            <person name="Szollosi G.J."/>
            <person name="Szarkandi J.G."/>
            <person name="Papp V."/>
            <person name="Albert L."/>
            <person name="Andreopoulos W."/>
            <person name="Angelini C."/>
            <person name="Antonin V."/>
            <person name="Barry K.W."/>
            <person name="Bougher N.L."/>
            <person name="Buchanan P."/>
            <person name="Buyck B."/>
            <person name="Bense V."/>
            <person name="Catcheside P."/>
            <person name="Chovatia M."/>
            <person name="Cooper J."/>
            <person name="Damon W."/>
            <person name="Desjardin D."/>
            <person name="Finy P."/>
            <person name="Geml J."/>
            <person name="Haridas S."/>
            <person name="Hughes K."/>
            <person name="Justo A."/>
            <person name="Karasinski D."/>
            <person name="Kautmanova I."/>
            <person name="Kiss B."/>
            <person name="Kocsube S."/>
            <person name="Kotiranta H."/>
            <person name="LaButti K.M."/>
            <person name="Lechner B.E."/>
            <person name="Liimatainen K."/>
            <person name="Lipzen A."/>
            <person name="Lukacs Z."/>
            <person name="Mihaltcheva S."/>
            <person name="Morgado L.N."/>
            <person name="Niskanen T."/>
            <person name="Noordeloos M.E."/>
            <person name="Ohm R.A."/>
            <person name="Ortiz-Santana B."/>
            <person name="Ovrebo C."/>
            <person name="Racz N."/>
            <person name="Riley R."/>
            <person name="Savchenko A."/>
            <person name="Shiryaev A."/>
            <person name="Soop K."/>
            <person name="Spirin V."/>
            <person name="Szebenyi C."/>
            <person name="Tomsovsky M."/>
            <person name="Tulloss R.E."/>
            <person name="Uehling J."/>
            <person name="Grigoriev I.V."/>
            <person name="Vagvolgyi C."/>
            <person name="Papp T."/>
            <person name="Martin F.M."/>
            <person name="Miettinen O."/>
            <person name="Hibbett D.S."/>
            <person name="Nagy L.G."/>
        </authorList>
    </citation>
    <scope>NUCLEOTIDE SEQUENCE [LARGE SCALE GENOMIC DNA]</scope>
    <source>
        <strain evidence="2 3">CBS 962.96</strain>
    </source>
</reference>
<evidence type="ECO:0000256" key="1">
    <source>
        <dbReference type="SAM" id="MobiDB-lite"/>
    </source>
</evidence>
<keyword evidence="3" id="KW-1185">Reference proteome</keyword>
<proteinExistence type="predicted"/>
<gene>
    <name evidence="2" type="ORF">K435DRAFT_869573</name>
</gene>
<dbReference type="PANTHER" id="PTHR33129">
    <property type="entry name" value="PROTEIN KINASE DOMAIN-CONTAINING PROTEIN-RELATED"/>
    <property type="match status" value="1"/>
</dbReference>
<evidence type="ECO:0000313" key="3">
    <source>
        <dbReference type="Proteomes" id="UP000297245"/>
    </source>
</evidence>
<dbReference type="InterPro" id="IPR052980">
    <property type="entry name" value="Crinkler_effector"/>
</dbReference>
<dbReference type="PANTHER" id="PTHR33129:SF1">
    <property type="entry name" value="ATP-BINDING PROTEIN"/>
    <property type="match status" value="1"/>
</dbReference>
<name>A0A4S8L8W9_DENBC</name>
<dbReference type="OrthoDB" id="2340858at2759"/>
<dbReference type="EMBL" id="ML179562">
    <property type="protein sequence ID" value="THU85177.1"/>
    <property type="molecule type" value="Genomic_DNA"/>
</dbReference>
<accession>A0A4S8L8W9</accession>
<feature type="region of interest" description="Disordered" evidence="1">
    <location>
        <begin position="480"/>
        <end position="500"/>
    </location>
</feature>
<dbReference type="AlphaFoldDB" id="A0A4S8L8W9"/>
<protein>
    <submittedName>
        <fullName evidence="2">Uncharacterized protein</fullName>
    </submittedName>
</protein>
<dbReference type="Proteomes" id="UP000297245">
    <property type="component" value="Unassembled WGS sequence"/>
</dbReference>
<evidence type="ECO:0000313" key="2">
    <source>
        <dbReference type="EMBL" id="THU85177.1"/>
    </source>
</evidence>